<gene>
    <name evidence="3" type="ORF">CA13_29000</name>
</gene>
<dbReference type="AlphaFoldDB" id="A0A5C5Z3C7"/>
<feature type="compositionally biased region" description="Low complexity" evidence="1">
    <location>
        <begin position="387"/>
        <end position="408"/>
    </location>
</feature>
<dbReference type="EMBL" id="SJPJ01000001">
    <property type="protein sequence ID" value="TWT81447.1"/>
    <property type="molecule type" value="Genomic_DNA"/>
</dbReference>
<reference evidence="3 4" key="1">
    <citation type="submission" date="2019-02" db="EMBL/GenBank/DDBJ databases">
        <title>Deep-cultivation of Planctomycetes and their phenomic and genomic characterization uncovers novel biology.</title>
        <authorList>
            <person name="Wiegand S."/>
            <person name="Jogler M."/>
            <person name="Boedeker C."/>
            <person name="Pinto D."/>
            <person name="Vollmers J."/>
            <person name="Rivas-Marin E."/>
            <person name="Kohn T."/>
            <person name="Peeters S.H."/>
            <person name="Heuer A."/>
            <person name="Rast P."/>
            <person name="Oberbeckmann S."/>
            <person name="Bunk B."/>
            <person name="Jeske O."/>
            <person name="Meyerdierks A."/>
            <person name="Storesund J.E."/>
            <person name="Kallscheuer N."/>
            <person name="Luecker S."/>
            <person name="Lage O.M."/>
            <person name="Pohl T."/>
            <person name="Merkel B.J."/>
            <person name="Hornburger P."/>
            <person name="Mueller R.-W."/>
            <person name="Bruemmer F."/>
            <person name="Labrenz M."/>
            <person name="Spormann A.M."/>
            <person name="Op Den Camp H."/>
            <person name="Overmann J."/>
            <person name="Amann R."/>
            <person name="Jetten M.S.M."/>
            <person name="Mascher T."/>
            <person name="Medema M.H."/>
            <person name="Devos D.P."/>
            <person name="Kaster A.-K."/>
            <person name="Ovreas L."/>
            <person name="Rohde M."/>
            <person name="Galperin M.Y."/>
            <person name="Jogler C."/>
        </authorList>
    </citation>
    <scope>NUCLEOTIDE SEQUENCE [LARGE SCALE GENOMIC DNA]</scope>
    <source>
        <strain evidence="3 4">CA13</strain>
    </source>
</reference>
<dbReference type="Proteomes" id="UP000315010">
    <property type="component" value="Unassembled WGS sequence"/>
</dbReference>
<proteinExistence type="predicted"/>
<feature type="signal peptide" evidence="2">
    <location>
        <begin position="1"/>
        <end position="22"/>
    </location>
</feature>
<evidence type="ECO:0000256" key="2">
    <source>
        <dbReference type="SAM" id="SignalP"/>
    </source>
</evidence>
<comment type="caution">
    <text evidence="3">The sequence shown here is derived from an EMBL/GenBank/DDBJ whole genome shotgun (WGS) entry which is preliminary data.</text>
</comment>
<evidence type="ECO:0000313" key="4">
    <source>
        <dbReference type="Proteomes" id="UP000315010"/>
    </source>
</evidence>
<evidence type="ECO:0008006" key="5">
    <source>
        <dbReference type="Google" id="ProtNLM"/>
    </source>
</evidence>
<name>A0A5C5Z3C7_9BACT</name>
<evidence type="ECO:0000313" key="3">
    <source>
        <dbReference type="EMBL" id="TWT81447.1"/>
    </source>
</evidence>
<keyword evidence="2" id="KW-0732">Signal</keyword>
<feature type="chain" id="PRO_5023082658" description="SCP domain-containing protein" evidence="2">
    <location>
        <begin position="23"/>
        <end position="658"/>
    </location>
</feature>
<protein>
    <recommendedName>
        <fullName evidence="5">SCP domain-containing protein</fullName>
    </recommendedName>
</protein>
<feature type="region of interest" description="Disordered" evidence="1">
    <location>
        <begin position="387"/>
        <end position="433"/>
    </location>
</feature>
<evidence type="ECO:0000256" key="1">
    <source>
        <dbReference type="SAM" id="MobiDB-lite"/>
    </source>
</evidence>
<keyword evidence="4" id="KW-1185">Reference proteome</keyword>
<organism evidence="3 4">
    <name type="scientific">Novipirellula herctigrandis</name>
    <dbReference type="NCBI Taxonomy" id="2527986"/>
    <lineage>
        <taxon>Bacteria</taxon>
        <taxon>Pseudomonadati</taxon>
        <taxon>Planctomycetota</taxon>
        <taxon>Planctomycetia</taxon>
        <taxon>Pirellulales</taxon>
        <taxon>Pirellulaceae</taxon>
        <taxon>Novipirellula</taxon>
    </lineage>
</organism>
<sequence precursor="true">MPCWAMIVFVAASLLNLNSAQAQTTYWLGRIDNTDYVFDSQLPQGFGDSIAKADANTFKVNKNPKGFDSLNASGTAYSLVEASVTSDWTMFESRLPKRAVSIALKSGGGGAEGSWVHMETSDPLVEQFARNLPQRKKGSWFNADLIILVSPDAAQPAVRLPIPKTTLARNAMIKLGEQTLAGFFYPQVQRPLHIVPFRQAMLDYGNAGRQDPDFRKHNGSKTATDLSGDTTYAGEHKKWETITKDSPTPPYFNDHVTNKELTEAAQFQAEYQASIDTMTHGGPASYKGDKRLIDFNTRVGYFKGPGKSFEACGAGSPGDFPHVWMVGETHFRPWFNVGGAIHQVGYGAAKNSKSGNWYYTAVISQTPVTEQPKTAPAAGNSVAATNAAAPKTGTNPAAPNGSAPANTNIGTNPGGQPAMQPGSPSGGSQFATSKKMTVDSLDAAIKKMTDPNDGGYKLVYDADLGKLGASFSYDVNNSQTVGDFNSIAYLLELDSRSGSSEGLGSSVFDEPTVKKVFVTMNAFTNDASKVGIPVFGLGASFQQAVESMNVFSNVEGINGMGTGSIEFWPNDYVVGEGEVYDSKDEPSGRDNGYGSMQIHNPRGETVFALNGWSGGPKADIGIGNSAITKEGKTHKDWTFADNADSYSTKRLRIYVRSR</sequence>
<feature type="compositionally biased region" description="Polar residues" evidence="1">
    <location>
        <begin position="422"/>
        <end position="433"/>
    </location>
</feature>
<accession>A0A5C5Z3C7</accession>